<evidence type="ECO:0000256" key="1">
    <source>
        <dbReference type="ARBA" id="ARBA00004141"/>
    </source>
</evidence>
<keyword evidence="3 6" id="KW-0812">Transmembrane</keyword>
<dbReference type="GO" id="GO:0015086">
    <property type="term" value="F:cadmium ion transmembrane transporter activity"/>
    <property type="evidence" value="ECO:0007669"/>
    <property type="project" value="TreeGrafter"/>
</dbReference>
<feature type="transmembrane region" description="Helical" evidence="6">
    <location>
        <begin position="101"/>
        <end position="126"/>
    </location>
</feature>
<keyword evidence="2" id="KW-0813">Transport</keyword>
<feature type="transmembrane region" description="Helical" evidence="6">
    <location>
        <begin position="314"/>
        <end position="332"/>
    </location>
</feature>
<dbReference type="PANTHER" id="PTHR11706:SF33">
    <property type="entry name" value="NATURAL RESISTANCE-ASSOCIATED MACROPHAGE PROTEIN 2"/>
    <property type="match status" value="1"/>
</dbReference>
<evidence type="ECO:0000256" key="2">
    <source>
        <dbReference type="ARBA" id="ARBA00022448"/>
    </source>
</evidence>
<feature type="transmembrane region" description="Helical" evidence="6">
    <location>
        <begin position="344"/>
        <end position="366"/>
    </location>
</feature>
<gene>
    <name evidence="7" type="ORF">MNBD_IGNAVI01-3057</name>
</gene>
<evidence type="ECO:0000313" key="7">
    <source>
        <dbReference type="EMBL" id="VAX25568.1"/>
    </source>
</evidence>
<reference evidence="7" key="1">
    <citation type="submission" date="2018-06" db="EMBL/GenBank/DDBJ databases">
        <authorList>
            <person name="Zhirakovskaya E."/>
        </authorList>
    </citation>
    <scope>NUCLEOTIDE SEQUENCE</scope>
</reference>
<feature type="transmembrane region" description="Helical" evidence="6">
    <location>
        <begin position="378"/>
        <end position="399"/>
    </location>
</feature>
<feature type="transmembrane region" description="Helical" evidence="6">
    <location>
        <begin position="37"/>
        <end position="56"/>
    </location>
</feature>
<sequence length="400" mass="42605">MYFLGIIGPGLVVMLADTDAGSVITAAQSGAVWGYNLLLLQLILIPILFIVQELTVRLGIVTGKGHGELIKEQFGSFWAWISVGTLTIASFGALITEFAGIGGVGLIFGIPLWFSVGASVIFLAVVALTGSYRSVEKIAILIGSFELAFVLVAVWAHPKIDVILTGMVQIPWKNSDYLYLAAANVGAVIMPWMIFYQQSAIVDKKLKLSDLRASRWDTIIGAILTQIIMASVLIAAAATIGTSDPGIPLNTVQQLTKALTPFFGNTFGTIAFSMGIIGAGMVAAIVVSLAMAWGLGEVTGYKHSLEHHPMDAPWFYTIYVVGLVLGGLWVISGTNLINLSVGVQIMNALLLPIVLGFLYLLALKVLPEKYKLKGTKAVFVGIVIMVTSGFGVFAVLNTLL</sequence>
<organism evidence="7">
    <name type="scientific">hydrothermal vent metagenome</name>
    <dbReference type="NCBI Taxonomy" id="652676"/>
    <lineage>
        <taxon>unclassified sequences</taxon>
        <taxon>metagenomes</taxon>
        <taxon>ecological metagenomes</taxon>
    </lineage>
</organism>
<feature type="transmembrane region" description="Helical" evidence="6">
    <location>
        <begin position="77"/>
        <end position="95"/>
    </location>
</feature>
<dbReference type="GO" id="GO:0005384">
    <property type="term" value="F:manganese ion transmembrane transporter activity"/>
    <property type="evidence" value="ECO:0007669"/>
    <property type="project" value="TreeGrafter"/>
</dbReference>
<feature type="transmembrane region" description="Helical" evidence="6">
    <location>
        <begin position="216"/>
        <end position="240"/>
    </location>
</feature>
<dbReference type="Pfam" id="PF01566">
    <property type="entry name" value="Nramp"/>
    <property type="match status" value="1"/>
</dbReference>
<keyword evidence="4 6" id="KW-1133">Transmembrane helix</keyword>
<dbReference type="PANTHER" id="PTHR11706">
    <property type="entry name" value="SOLUTE CARRIER PROTEIN FAMILY 11 MEMBER"/>
    <property type="match status" value="1"/>
</dbReference>
<protein>
    <submittedName>
        <fullName evidence="7">Manganese transport protein MntH</fullName>
    </submittedName>
</protein>
<feature type="transmembrane region" description="Helical" evidence="6">
    <location>
        <begin position="138"/>
        <end position="157"/>
    </location>
</feature>
<comment type="subcellular location">
    <subcellularLocation>
        <location evidence="1">Membrane</location>
        <topology evidence="1">Multi-pass membrane protein</topology>
    </subcellularLocation>
</comment>
<name>A0A3B1CNP2_9ZZZZ</name>
<evidence type="ECO:0000256" key="3">
    <source>
        <dbReference type="ARBA" id="ARBA00022692"/>
    </source>
</evidence>
<dbReference type="GO" id="GO:0005886">
    <property type="term" value="C:plasma membrane"/>
    <property type="evidence" value="ECO:0007669"/>
    <property type="project" value="TreeGrafter"/>
</dbReference>
<evidence type="ECO:0000256" key="5">
    <source>
        <dbReference type="ARBA" id="ARBA00023136"/>
    </source>
</evidence>
<feature type="transmembrane region" description="Helical" evidence="6">
    <location>
        <begin position="270"/>
        <end position="293"/>
    </location>
</feature>
<proteinExistence type="predicted"/>
<accession>A0A3B1CNP2</accession>
<keyword evidence="5 6" id="KW-0472">Membrane</keyword>
<feature type="transmembrane region" description="Helical" evidence="6">
    <location>
        <begin position="177"/>
        <end position="195"/>
    </location>
</feature>
<dbReference type="AlphaFoldDB" id="A0A3B1CNP2"/>
<evidence type="ECO:0000256" key="4">
    <source>
        <dbReference type="ARBA" id="ARBA00022989"/>
    </source>
</evidence>
<dbReference type="EMBL" id="UOGD01000300">
    <property type="protein sequence ID" value="VAX25568.1"/>
    <property type="molecule type" value="Genomic_DNA"/>
</dbReference>
<dbReference type="GO" id="GO:0034755">
    <property type="term" value="P:iron ion transmembrane transport"/>
    <property type="evidence" value="ECO:0007669"/>
    <property type="project" value="TreeGrafter"/>
</dbReference>
<dbReference type="InterPro" id="IPR001046">
    <property type="entry name" value="NRAMP_fam"/>
</dbReference>
<evidence type="ECO:0000256" key="6">
    <source>
        <dbReference type="SAM" id="Phobius"/>
    </source>
</evidence>